<dbReference type="InterPro" id="IPR025568">
    <property type="entry name" value="DUF4334"/>
</dbReference>
<evidence type="ECO:0000313" key="3">
    <source>
        <dbReference type="EMBL" id="PAD98432.1"/>
    </source>
</evidence>
<evidence type="ECO:0000259" key="1">
    <source>
        <dbReference type="Pfam" id="PF14231"/>
    </source>
</evidence>
<dbReference type="Pfam" id="PF14232">
    <property type="entry name" value="DUF4334"/>
    <property type="match status" value="1"/>
</dbReference>
<protein>
    <recommendedName>
        <fullName evidence="5">GXWXG protein</fullName>
    </recommendedName>
</protein>
<keyword evidence="4" id="KW-1185">Reference proteome</keyword>
<sequence>MENIDFLNVILRNGAAQSEAFAFYDQLDIVEPEEMIGMWKGDEIVTGHPLEGLLTASGWYGKEFIDEEHVHPLVFKKSNEVLYTISPNLLPLNLLPLNLLMQRLQHIPKKILSSSMTIMRPILKTNKSAARLRKVNHRGKVTSAMIYDNKGIIDVFRKIDENTLLGIMDIKEQSPDKTFFFILRKA</sequence>
<organism evidence="3 4">
    <name type="scientific">Terribacillus saccharophilus</name>
    <dbReference type="NCBI Taxonomy" id="361277"/>
    <lineage>
        <taxon>Bacteria</taxon>
        <taxon>Bacillati</taxon>
        <taxon>Bacillota</taxon>
        <taxon>Bacilli</taxon>
        <taxon>Bacillales</taxon>
        <taxon>Bacillaceae</taxon>
        <taxon>Terribacillus</taxon>
    </lineage>
</organism>
<evidence type="ECO:0000313" key="4">
    <source>
        <dbReference type="Proteomes" id="UP000216852"/>
    </source>
</evidence>
<evidence type="ECO:0008006" key="5">
    <source>
        <dbReference type="Google" id="ProtNLM"/>
    </source>
</evidence>
<dbReference type="Gene3D" id="2.40.128.580">
    <property type="entry name" value="GXWXG domain"/>
    <property type="match status" value="1"/>
</dbReference>
<reference evidence="3 4" key="1">
    <citation type="submission" date="2017-07" db="EMBL/GenBank/DDBJ databases">
        <title>Isolation and whole genome analysis of endospore-forming bacteria from heroin.</title>
        <authorList>
            <person name="Kalinowski J."/>
            <person name="Ahrens B."/>
            <person name="Al-Dilaimi A."/>
            <person name="Winkler A."/>
            <person name="Wibberg D."/>
            <person name="Schleenbecker U."/>
            <person name="Ruckert C."/>
            <person name="Wolfel R."/>
            <person name="Grass G."/>
        </authorList>
    </citation>
    <scope>NUCLEOTIDE SEQUENCE [LARGE SCALE GENOMIC DNA]</scope>
    <source>
        <strain evidence="3 4">7517-1</strain>
    </source>
</reference>
<gene>
    <name evidence="3" type="ORF">CHH48_17315</name>
</gene>
<dbReference type="Pfam" id="PF14231">
    <property type="entry name" value="GXWXG"/>
    <property type="match status" value="1"/>
</dbReference>
<dbReference type="Proteomes" id="UP000216852">
    <property type="component" value="Unassembled WGS sequence"/>
</dbReference>
<comment type="caution">
    <text evidence="3">The sequence shown here is derived from an EMBL/GenBank/DDBJ whole genome shotgun (WGS) entry which is preliminary data.</text>
</comment>
<dbReference type="EMBL" id="NPBJ01000038">
    <property type="protein sequence ID" value="PAD98432.1"/>
    <property type="molecule type" value="Genomic_DNA"/>
</dbReference>
<accession>A0ABX4GU93</accession>
<evidence type="ECO:0000259" key="2">
    <source>
        <dbReference type="Pfam" id="PF14232"/>
    </source>
</evidence>
<dbReference type="RefSeq" id="WP_095220806.1">
    <property type="nucleotide sequence ID" value="NZ_NPBJ01000038.1"/>
</dbReference>
<proteinExistence type="predicted"/>
<feature type="domain" description="GXWXG" evidence="1">
    <location>
        <begin position="22"/>
        <end position="78"/>
    </location>
</feature>
<dbReference type="InterPro" id="IPR025951">
    <property type="entry name" value="GXWXG_dom"/>
</dbReference>
<feature type="domain" description="DUF4334" evidence="2">
    <location>
        <begin position="129"/>
        <end position="184"/>
    </location>
</feature>
<name>A0ABX4GU93_9BACI</name>